<dbReference type="Pfam" id="PF00501">
    <property type="entry name" value="AMP-binding"/>
    <property type="match status" value="1"/>
</dbReference>
<dbReference type="GO" id="GO:0006631">
    <property type="term" value="P:fatty acid metabolic process"/>
    <property type="evidence" value="ECO:0007669"/>
    <property type="project" value="TreeGrafter"/>
</dbReference>
<feature type="domain" description="AMP-dependent synthetase/ligase" evidence="2">
    <location>
        <begin position="93"/>
        <end position="234"/>
    </location>
</feature>
<dbReference type="EMBL" id="CP015578">
    <property type="protein sequence ID" value="ARQ98195.1"/>
    <property type="molecule type" value="Genomic_DNA"/>
</dbReference>
<evidence type="ECO:0000259" key="3">
    <source>
        <dbReference type="Pfam" id="PF22818"/>
    </source>
</evidence>
<keyword evidence="4" id="KW-0436">Ligase</keyword>
<dbReference type="RefSeq" id="WP_100590964.1">
    <property type="nucleotide sequence ID" value="NZ_CP015578.1"/>
</dbReference>
<dbReference type="InterPro" id="IPR000873">
    <property type="entry name" value="AMP-dep_synth/lig_dom"/>
</dbReference>
<dbReference type="InterPro" id="IPR029069">
    <property type="entry name" value="HotDog_dom_sf"/>
</dbReference>
<evidence type="ECO:0000313" key="4">
    <source>
        <dbReference type="EMBL" id="ARQ98195.1"/>
    </source>
</evidence>
<dbReference type="InterPro" id="IPR045851">
    <property type="entry name" value="AMP-bd_C_sf"/>
</dbReference>
<dbReference type="Pfam" id="PF22818">
    <property type="entry name" value="ApeI-like"/>
    <property type="match status" value="1"/>
</dbReference>
<evidence type="ECO:0000256" key="1">
    <source>
        <dbReference type="ARBA" id="ARBA00006432"/>
    </source>
</evidence>
<comment type="similarity">
    <text evidence="1">Belongs to the ATP-dependent AMP-binding enzyme family.</text>
</comment>
<sequence length="500" mass="56311">MIEFLENYKELIAQAIGGLKTLGVKSVKIYLEDSNDFIVAFFASLSLDLKPLILSSNFSDDDGRFLIDDLGKILSTSSSKFEIDEYAKFYLKTSGSSGEAKLIEKSLYQMKLEALVLKDSFEFGDEFLASVSHQHMFGLTFKIFLPLVLGAKIEPKFLNYPEFIYEKEPNNHTLISSPTILKALLQSNKKELLAKLKNIIYAGGRLEDSLKNEINKLATCINIYGSTETGVVAFEINSGFRAINGVKLSTQDGVLIVSSPWCECFKTSDLAAVDGDKLTLLGRIDRIVKINEKRISLDSVEQVILSNELIEDCVCVLSETKERISAIITLSQKGKERFRNDGKIAIINALKSDLRAEFENNIRYFKIVPKIERNQQGKLPKIVADELLNTKYKFEFTKESLSETNAVFKAFVGYELFYFDGHFLDFALVPGFIQIECVMELAKNLGLDLAHTNKIETMKFNSFLRPGDIAKFELNIKSNKLYFNIFANDKPCASGRICIN</sequence>
<dbReference type="KEGG" id="clx:CLAN_1480"/>
<dbReference type="PANTHER" id="PTHR43201:SF8">
    <property type="entry name" value="ACYL-COA SYNTHETASE FAMILY MEMBER 3"/>
    <property type="match status" value="1"/>
</dbReference>
<dbReference type="InterPro" id="IPR042099">
    <property type="entry name" value="ANL_N_sf"/>
</dbReference>
<gene>
    <name evidence="4" type="ORF">CLAN_1480</name>
</gene>
<protein>
    <submittedName>
        <fullName evidence="4">Acyl-CoA synthetase / AMP-(Fatty) acid ligase</fullName>
    </submittedName>
</protein>
<evidence type="ECO:0000313" key="5">
    <source>
        <dbReference type="Proteomes" id="UP000202031"/>
    </source>
</evidence>
<reference evidence="5" key="1">
    <citation type="journal article" date="2017" name="Genome Biol. Evol.">
        <title>Comparative Genomic Analysis Identifies a Campylobacter Clade Deficient in Selenium Metabolism.</title>
        <authorList>
            <person name="Miller W.G."/>
            <person name="Yee E."/>
            <person name="Lopes B.S."/>
            <person name="Chapman M.H."/>
            <person name="Huynh S."/>
            <person name="Bono J.L."/>
            <person name="Parker C.T."/>
            <person name="Strachan N.J.C."/>
            <person name="Forbes K.J."/>
        </authorList>
    </citation>
    <scope>NUCLEOTIDE SEQUENCE [LARGE SCALE GENOMIC DNA]</scope>
    <source>
        <strain evidence="5">NCTC 13004</strain>
    </source>
</reference>
<dbReference type="GO" id="GO:0031956">
    <property type="term" value="F:medium-chain fatty acid-CoA ligase activity"/>
    <property type="evidence" value="ECO:0007669"/>
    <property type="project" value="TreeGrafter"/>
</dbReference>
<dbReference type="AlphaFoldDB" id="A0A1X9SPT4"/>
<name>A0A1X9SPT4_9BACT</name>
<proteinExistence type="inferred from homology"/>
<dbReference type="Gene3D" id="3.30.300.30">
    <property type="match status" value="1"/>
</dbReference>
<dbReference type="SUPFAM" id="SSF54637">
    <property type="entry name" value="Thioesterase/thiol ester dehydrase-isomerase"/>
    <property type="match status" value="1"/>
</dbReference>
<feature type="domain" description="ApeI dehydratase-like" evidence="3">
    <location>
        <begin position="402"/>
        <end position="496"/>
    </location>
</feature>
<accession>A0A1X9SPT4</accession>
<dbReference type="GeneID" id="46921945"/>
<dbReference type="Gene3D" id="3.10.129.10">
    <property type="entry name" value="Hotdog Thioesterase"/>
    <property type="match status" value="1"/>
</dbReference>
<dbReference type="Gene3D" id="3.40.50.12780">
    <property type="entry name" value="N-terminal domain of ligase-like"/>
    <property type="match status" value="1"/>
</dbReference>
<dbReference type="PANTHER" id="PTHR43201">
    <property type="entry name" value="ACYL-COA SYNTHETASE"/>
    <property type="match status" value="1"/>
</dbReference>
<dbReference type="InterPro" id="IPR054545">
    <property type="entry name" value="ApeI-like"/>
</dbReference>
<evidence type="ECO:0000259" key="2">
    <source>
        <dbReference type="Pfam" id="PF00501"/>
    </source>
</evidence>
<dbReference type="SUPFAM" id="SSF56801">
    <property type="entry name" value="Acetyl-CoA synthetase-like"/>
    <property type="match status" value="1"/>
</dbReference>
<dbReference type="Proteomes" id="UP000202031">
    <property type="component" value="Chromosome"/>
</dbReference>
<organism evidence="4 5">
    <name type="scientific">Campylobacter lanienae NCTC 13004</name>
    <dbReference type="NCBI Taxonomy" id="1031753"/>
    <lineage>
        <taxon>Bacteria</taxon>
        <taxon>Pseudomonadati</taxon>
        <taxon>Campylobacterota</taxon>
        <taxon>Epsilonproteobacteria</taxon>
        <taxon>Campylobacterales</taxon>
        <taxon>Campylobacteraceae</taxon>
        <taxon>Campylobacter</taxon>
    </lineage>
</organism>